<dbReference type="Pfam" id="PF00023">
    <property type="entry name" value="Ank"/>
    <property type="match status" value="1"/>
</dbReference>
<comment type="caution">
    <text evidence="1">The sequence shown here is derived from an EMBL/GenBank/DDBJ whole genome shotgun (WGS) entry which is preliminary data.</text>
</comment>
<accession>A0A0F9DQ25</accession>
<dbReference type="EMBL" id="LAZR01028048">
    <property type="protein sequence ID" value="KKL63784.1"/>
    <property type="molecule type" value="Genomic_DNA"/>
</dbReference>
<gene>
    <name evidence="1" type="ORF">LCGC14_2171650</name>
</gene>
<dbReference type="AlphaFoldDB" id="A0A0F9DQ25"/>
<dbReference type="Gene3D" id="1.25.40.20">
    <property type="entry name" value="Ankyrin repeat-containing domain"/>
    <property type="match status" value="1"/>
</dbReference>
<name>A0A0F9DQ25_9ZZZZ</name>
<proteinExistence type="predicted"/>
<protein>
    <recommendedName>
        <fullName evidence="2">Ankyrin</fullName>
    </recommendedName>
</protein>
<reference evidence="1" key="1">
    <citation type="journal article" date="2015" name="Nature">
        <title>Complex archaea that bridge the gap between prokaryotes and eukaryotes.</title>
        <authorList>
            <person name="Spang A."/>
            <person name="Saw J.H."/>
            <person name="Jorgensen S.L."/>
            <person name="Zaremba-Niedzwiedzka K."/>
            <person name="Martijn J."/>
            <person name="Lind A.E."/>
            <person name="van Eijk R."/>
            <person name="Schleper C."/>
            <person name="Guy L."/>
            <person name="Ettema T.J."/>
        </authorList>
    </citation>
    <scope>NUCLEOTIDE SEQUENCE</scope>
</reference>
<evidence type="ECO:0008006" key="2">
    <source>
        <dbReference type="Google" id="ProtNLM"/>
    </source>
</evidence>
<dbReference type="InterPro" id="IPR002110">
    <property type="entry name" value="Ankyrin_rpt"/>
</dbReference>
<organism evidence="1">
    <name type="scientific">marine sediment metagenome</name>
    <dbReference type="NCBI Taxonomy" id="412755"/>
    <lineage>
        <taxon>unclassified sequences</taxon>
        <taxon>metagenomes</taxon>
        <taxon>ecological metagenomes</taxon>
    </lineage>
</organism>
<feature type="non-terminal residue" evidence="1">
    <location>
        <position position="45"/>
    </location>
</feature>
<sequence>MVKLLLADARVNPATMDNGPIQLSSQNGHADVVQLLLADARVDPT</sequence>
<evidence type="ECO:0000313" key="1">
    <source>
        <dbReference type="EMBL" id="KKL63784.1"/>
    </source>
</evidence>
<dbReference type="InterPro" id="IPR036770">
    <property type="entry name" value="Ankyrin_rpt-contain_sf"/>
</dbReference>